<reference evidence="2 3" key="1">
    <citation type="journal article" date="2018" name="Sci. Rep.">
        <title>Comparative analysis of the Pocillopora damicornis genome highlights role of immune system in coral evolution.</title>
        <authorList>
            <person name="Cunning R."/>
            <person name="Bay R.A."/>
            <person name="Gillette P."/>
            <person name="Baker A.C."/>
            <person name="Traylor-Knowles N."/>
        </authorList>
    </citation>
    <scope>NUCLEOTIDE SEQUENCE [LARGE SCALE GENOMIC DNA]</scope>
    <source>
        <strain evidence="2">RSMAS</strain>
        <tissue evidence="2">Whole animal</tissue>
    </source>
</reference>
<accession>A0A3M6U0N1</accession>
<dbReference type="SMART" id="SM00031">
    <property type="entry name" value="DED"/>
    <property type="match status" value="1"/>
</dbReference>
<dbReference type="AlphaFoldDB" id="A0A3M6U0N1"/>
<dbReference type="SUPFAM" id="SSF47986">
    <property type="entry name" value="DEATH domain"/>
    <property type="match status" value="1"/>
</dbReference>
<proteinExistence type="predicted"/>
<evidence type="ECO:0000313" key="2">
    <source>
        <dbReference type="EMBL" id="RMX47212.1"/>
    </source>
</evidence>
<evidence type="ECO:0000259" key="1">
    <source>
        <dbReference type="PROSITE" id="PS50168"/>
    </source>
</evidence>
<dbReference type="InterPro" id="IPR011029">
    <property type="entry name" value="DEATH-like_dom_sf"/>
</dbReference>
<gene>
    <name evidence="2" type="ORF">pdam_00021938</name>
</gene>
<dbReference type="Pfam" id="PF01335">
    <property type="entry name" value="DED"/>
    <property type="match status" value="1"/>
</dbReference>
<dbReference type="PROSITE" id="PS50168">
    <property type="entry name" value="DED"/>
    <property type="match status" value="1"/>
</dbReference>
<dbReference type="InterPro" id="IPR001875">
    <property type="entry name" value="DED_dom"/>
</dbReference>
<name>A0A3M6U0N1_POCDA</name>
<dbReference type="EMBL" id="RCHS01002461">
    <property type="protein sequence ID" value="RMX47212.1"/>
    <property type="molecule type" value="Genomic_DNA"/>
</dbReference>
<dbReference type="Proteomes" id="UP000275408">
    <property type="component" value="Unassembled WGS sequence"/>
</dbReference>
<dbReference type="GO" id="GO:0042981">
    <property type="term" value="P:regulation of apoptotic process"/>
    <property type="evidence" value="ECO:0007669"/>
    <property type="project" value="InterPro"/>
</dbReference>
<evidence type="ECO:0000313" key="3">
    <source>
        <dbReference type="Proteomes" id="UP000275408"/>
    </source>
</evidence>
<feature type="domain" description="DED" evidence="1">
    <location>
        <begin position="22"/>
        <end position="104"/>
    </location>
</feature>
<dbReference type="Gene3D" id="1.10.533.10">
    <property type="entry name" value="Death Domain, Fas"/>
    <property type="match status" value="1"/>
</dbReference>
<organism evidence="2 3">
    <name type="scientific">Pocillopora damicornis</name>
    <name type="common">Cauliflower coral</name>
    <name type="synonym">Millepora damicornis</name>
    <dbReference type="NCBI Taxonomy" id="46731"/>
    <lineage>
        <taxon>Eukaryota</taxon>
        <taxon>Metazoa</taxon>
        <taxon>Cnidaria</taxon>
        <taxon>Anthozoa</taxon>
        <taxon>Hexacorallia</taxon>
        <taxon>Scleractinia</taxon>
        <taxon>Astrocoeniina</taxon>
        <taxon>Pocilloporidae</taxon>
        <taxon>Pocillopora</taxon>
    </lineage>
</organism>
<keyword evidence="3" id="KW-1185">Reference proteome</keyword>
<dbReference type="OrthoDB" id="5971395at2759"/>
<protein>
    <recommendedName>
        <fullName evidence="1">DED domain-containing protein</fullName>
    </recommendedName>
</protein>
<comment type="caution">
    <text evidence="2">The sequence shown here is derived from an EMBL/GenBank/DDBJ whole genome shotgun (WGS) entry which is preliminary data.</text>
</comment>
<sequence length="285" mass="32405">MLPSKQTYSTPNSLLKSNYPIVFRRFLLHFSRDLTPGNRAEFKFWCKGQIPGSKLDINPENDEDFLGLIEFLLEFNAVSLTNLSLLEEFLITVGSHDLLQSLKQVELQISLSGILEGYIKSVIHLRHGTPVKLARDQASVSKFLLAIKEINKELISPVLNRQLEQVEDDSVVLQVIKSPLLKTSSLSWSKFTSYLVFIGEFYASFSWPRNQIPDVVADGHFRSLFSDTKTCELLTEWMLKNGGLEAFQEFIKEKQQTTISESVSSSNGECLKEIIERLGNRIDLQ</sequence>